<feature type="compositionally biased region" description="Polar residues" evidence="1">
    <location>
        <begin position="85"/>
        <end position="101"/>
    </location>
</feature>
<comment type="caution">
    <text evidence="2">The sequence shown here is derived from an EMBL/GenBank/DDBJ whole genome shotgun (WGS) entry which is preliminary data.</text>
</comment>
<keyword evidence="3" id="KW-1185">Reference proteome</keyword>
<dbReference type="OrthoDB" id="57426at2759"/>
<proteinExistence type="predicted"/>
<feature type="compositionally biased region" description="Low complexity" evidence="1">
    <location>
        <begin position="44"/>
        <end position="68"/>
    </location>
</feature>
<accession>A0A9N8DCZ1</accession>
<feature type="region of interest" description="Disordered" evidence="1">
    <location>
        <begin position="229"/>
        <end position="269"/>
    </location>
</feature>
<evidence type="ECO:0000313" key="2">
    <source>
        <dbReference type="EMBL" id="CAB9500972.1"/>
    </source>
</evidence>
<gene>
    <name evidence="2" type="ORF">SEMRO_97_G049810.1</name>
</gene>
<feature type="compositionally biased region" description="Low complexity" evidence="1">
    <location>
        <begin position="75"/>
        <end position="84"/>
    </location>
</feature>
<protein>
    <submittedName>
        <fullName evidence="2">Uncharacterized protein</fullName>
    </submittedName>
</protein>
<evidence type="ECO:0000256" key="1">
    <source>
        <dbReference type="SAM" id="MobiDB-lite"/>
    </source>
</evidence>
<dbReference type="Proteomes" id="UP001153069">
    <property type="component" value="Unassembled WGS sequence"/>
</dbReference>
<name>A0A9N8DCZ1_9STRA</name>
<reference evidence="2" key="1">
    <citation type="submission" date="2020-06" db="EMBL/GenBank/DDBJ databases">
        <authorList>
            <consortium name="Plant Systems Biology data submission"/>
        </authorList>
    </citation>
    <scope>NUCLEOTIDE SEQUENCE</scope>
    <source>
        <strain evidence="2">D6</strain>
    </source>
</reference>
<sequence length="865" mass="91886">MQMPTESQSERTTGRVEPGALAVNPSSSSSKSLSHSILTDVSASTSQISLMSNSSSSGGRRTQRASSSIPQELMPSSSPSPSSSQVTSTGNQEEQTMSSSMAEPPQVGAYAMRNSAVPVVHKLQTIPAGSQAALSRQAHKAPRPSLVYNTSDASSSNSNSRSTGTGTLKRHSSKNRNSASSVSLHHQARLDQEAKWGDRLSRQSLLPGIIGTVTNEVDVDDLILHVQQETDKKRNLSRKGAWSSRPRIIPSDNGHGTGTGTADTDHQDRTLQRGQGAYADEVERGLSATNMVSAHLVVEEDPEASHITVEERNEIVEQAQREAEEAVHEKMMRDMVLAEAVVEEDDGVANKRRRRHLCCGAVLLIMIFLGGALAGSQPWNRSDHDSHDMGYIPPPANNLCTDAIAMKEGTDSQFQKGTTLGATDSKFPSCNSRDGDEFTWGMGSVWYSIVGTGQALRVSSDAHTMVDENNQTVVWSTEISVFAGECGMLSCVGTGTTEAESSSMQNIGDGNDEDTNVSFTWYAETGVQYFVCVHGDAPEEMFTGFSEEVTQDMMAAGGIATLIEEVNGNNNSTSPGVATAGNFSLAVDVAVGNDFCPGAVDLALGPGDATVIQGSTKETTLDADFEFCAGTESTAGGVWYRVIGTGNPLEVRVDPEKGFNTQVTVFEQSGKDTMSCNLLDCIDGDSEAFQHSSHVTWPSKSGSAYYILVHGVSGAGDFELTLTQTVSNDVCEGAVSLESTNSTTSNRVEGTTEGASLVAPLAVCGHAVHTGAGVWHRVEGTGELMQVSTCDMSMEDATRVLDNTVVSVFRGEDCANLECIDGDDSSCGTHGAVTWESEVGQMYHILVSGKFEDVGAFQLSWGTAY</sequence>
<feature type="region of interest" description="Disordered" evidence="1">
    <location>
        <begin position="1"/>
        <end position="103"/>
    </location>
</feature>
<evidence type="ECO:0000313" key="3">
    <source>
        <dbReference type="Proteomes" id="UP001153069"/>
    </source>
</evidence>
<feature type="region of interest" description="Disordered" evidence="1">
    <location>
        <begin position="131"/>
        <end position="186"/>
    </location>
</feature>
<feature type="compositionally biased region" description="Low complexity" evidence="1">
    <location>
        <begin position="26"/>
        <end position="36"/>
    </location>
</feature>
<feature type="compositionally biased region" description="Low complexity" evidence="1">
    <location>
        <begin position="149"/>
        <end position="167"/>
    </location>
</feature>
<dbReference type="AlphaFoldDB" id="A0A9N8DCZ1"/>
<dbReference type="EMBL" id="CAICTM010000096">
    <property type="protein sequence ID" value="CAB9500972.1"/>
    <property type="molecule type" value="Genomic_DNA"/>
</dbReference>
<organism evidence="2 3">
    <name type="scientific">Seminavis robusta</name>
    <dbReference type="NCBI Taxonomy" id="568900"/>
    <lineage>
        <taxon>Eukaryota</taxon>
        <taxon>Sar</taxon>
        <taxon>Stramenopiles</taxon>
        <taxon>Ochrophyta</taxon>
        <taxon>Bacillariophyta</taxon>
        <taxon>Bacillariophyceae</taxon>
        <taxon>Bacillariophycidae</taxon>
        <taxon>Naviculales</taxon>
        <taxon>Naviculaceae</taxon>
        <taxon>Seminavis</taxon>
    </lineage>
</organism>